<reference evidence="8" key="2">
    <citation type="submission" date="2020-08" db="EMBL/GenBank/DDBJ databases">
        <title>Plant Genome Project.</title>
        <authorList>
            <person name="Zhang R.-G."/>
        </authorList>
    </citation>
    <scope>NUCLEOTIDE SEQUENCE</scope>
    <source>
        <strain evidence="8">Huo1</strain>
        <tissue evidence="8">Leaf</tissue>
    </source>
</reference>
<dbReference type="GO" id="GO:0009317">
    <property type="term" value="C:acetyl-CoA carboxylase complex"/>
    <property type="evidence" value="ECO:0007669"/>
    <property type="project" value="InterPro"/>
</dbReference>
<dbReference type="PANTHER" id="PTHR31071">
    <property type="entry name" value="GB|AAF24581.1"/>
    <property type="match status" value="1"/>
</dbReference>
<dbReference type="Pfam" id="PF01039">
    <property type="entry name" value="Carboxyl_trans"/>
    <property type="match status" value="1"/>
</dbReference>
<feature type="region of interest" description="Disordered" evidence="6">
    <location>
        <begin position="617"/>
        <end position="641"/>
    </location>
</feature>
<dbReference type="InterPro" id="IPR011762">
    <property type="entry name" value="COA_CT_N"/>
</dbReference>
<gene>
    <name evidence="8" type="ORF">SASPL_114230</name>
</gene>
<dbReference type="GO" id="GO:0005524">
    <property type="term" value="F:ATP binding"/>
    <property type="evidence" value="ECO:0007669"/>
    <property type="project" value="UniProtKB-KW"/>
</dbReference>
<organism evidence="8">
    <name type="scientific">Salvia splendens</name>
    <name type="common">Scarlet sage</name>
    <dbReference type="NCBI Taxonomy" id="180675"/>
    <lineage>
        <taxon>Eukaryota</taxon>
        <taxon>Viridiplantae</taxon>
        <taxon>Streptophyta</taxon>
        <taxon>Embryophyta</taxon>
        <taxon>Tracheophyta</taxon>
        <taxon>Spermatophyta</taxon>
        <taxon>Magnoliopsida</taxon>
        <taxon>eudicotyledons</taxon>
        <taxon>Gunneridae</taxon>
        <taxon>Pentapetalae</taxon>
        <taxon>asterids</taxon>
        <taxon>lamiids</taxon>
        <taxon>Lamiales</taxon>
        <taxon>Lamiaceae</taxon>
        <taxon>Nepetoideae</taxon>
        <taxon>Mentheae</taxon>
        <taxon>Salviinae</taxon>
        <taxon>Salvia</taxon>
        <taxon>Salvia subgen. Calosphace</taxon>
        <taxon>core Calosphace</taxon>
    </lineage>
</organism>
<feature type="compositionally biased region" description="Polar residues" evidence="6">
    <location>
        <begin position="518"/>
        <end position="527"/>
    </location>
</feature>
<sequence length="926" mass="103890">MKVTIEKGVGQQIQPPPEKPPRCKTRSGVRLRRESGAPAAKRSSRPETPLLRWKFDEKNVAVEEEEDKSGEVARRSKRAAISSRKLAASLWRLRLAELQDNVGQGGVGLQSRAGHFRASIHCCHADREHREDPDSPHSVSGAKHGLPYKTLNTFYSEIENPLYTMQFEPSSQFPNYAMEGATKWDPDGWKASDEVNQIFGQTKPNNEHRASSAKVISALEAELEKARARINELETDRRSSKKKLEQFLHKLSDERAAWRSREHEKVHAIIDDMKGDVSREKKNRQRLEIVNSKLVNDLADAKVSAKRYLQEYEKERKARELIEEVCDELAKEIGEDKAEVEALKRESMKFREEVDEERKMLQMAEVWREERVQMKLVDAKVMLEEKYSQMNMLIADLEPFLKSRSDSQEIKKADFLRQATASLNIQDVRELTYEPPNSDDIFSVFEDVNIGESNEREVEPSVGYTPASHASKIHTVSPEIKMLNKDASHRTSNVYMNQSGELEEDASEWETVSHPEDQVSSYSPDGSNPSVNKNFWASNVSMNGTEWEKVGGQEGPIMEINEVDSARLRQLKKVSSISKLWRSCPSNGDSYKIITIDGRNGRLSNGRLSSAGIMSPDHGSGKGCLSPQDLSGQWSSPDTGNPHVNRTMKGCIEWPRTAQKNSLKARLLEARMECQKVHATGPRIVPAELAAIGIRKAKIWIIIRLADINFADEQPKQMGVVFCGYHLKISSSERIEVSIDPRTWEPMDEDMISVDPIGFHSEEARYKDRIDSYQRKTGLTEAVQTGIGQLNGIPVAIGVMDFQFMGGSMGCVVGEKITRLIEYATNQFRPLIIVCASGGACMQEGSLSLMQMAKISSALYDYQSNKKLLYVSILTSPTTGGVTASFGMLGDIIIAEPNSYIAFAGKRVIEQTLNKTVPEGSQAAEY</sequence>
<evidence type="ECO:0000256" key="5">
    <source>
        <dbReference type="SAM" id="Coils"/>
    </source>
</evidence>
<keyword evidence="5" id="KW-0175">Coiled coil</keyword>
<dbReference type="PANTHER" id="PTHR31071:SF2">
    <property type="entry name" value="ACTIN CYTOSKELETON-REGULATORY COMPLEX PAN-LIKE PROTEIN"/>
    <property type="match status" value="1"/>
</dbReference>
<dbReference type="EMBL" id="PNBA02000005">
    <property type="protein sequence ID" value="KAG6423827.1"/>
    <property type="molecule type" value="Genomic_DNA"/>
</dbReference>
<evidence type="ECO:0000313" key="9">
    <source>
        <dbReference type="Proteomes" id="UP000298416"/>
    </source>
</evidence>
<proteinExistence type="predicted"/>
<comment type="caution">
    <text evidence="8">The sequence shown here is derived from an EMBL/GenBank/DDBJ whole genome shotgun (WGS) entry which is preliminary data.</text>
</comment>
<dbReference type="GO" id="GO:0003989">
    <property type="term" value="F:acetyl-CoA carboxylase activity"/>
    <property type="evidence" value="ECO:0007669"/>
    <property type="project" value="InterPro"/>
</dbReference>
<dbReference type="PRINTS" id="PR01070">
    <property type="entry name" value="ACCCTRFRASEB"/>
</dbReference>
<dbReference type="InterPro" id="IPR029045">
    <property type="entry name" value="ClpP/crotonase-like_dom_sf"/>
</dbReference>
<comment type="subunit">
    <text evidence="1">Acetyl-CoA carboxylase is a heterohexamer composed of biotin carboxyl carrier protein, biotin carboxylase and 2 subunits each of ACCase subunit alpha and ACCase plastid-coded subunit beta (accD).</text>
</comment>
<feature type="compositionally biased region" description="Polar residues" evidence="6">
    <location>
        <begin position="628"/>
        <end position="641"/>
    </location>
</feature>
<reference evidence="8" key="1">
    <citation type="submission" date="2018-01" db="EMBL/GenBank/DDBJ databases">
        <authorList>
            <person name="Mao J.F."/>
        </authorList>
    </citation>
    <scope>NUCLEOTIDE SEQUENCE</scope>
    <source>
        <strain evidence="8">Huo1</strain>
        <tissue evidence="8">Leaf</tissue>
    </source>
</reference>
<evidence type="ECO:0000256" key="3">
    <source>
        <dbReference type="ARBA" id="ARBA00022833"/>
    </source>
</evidence>
<feature type="coiled-coil region" evidence="5">
    <location>
        <begin position="209"/>
        <end position="250"/>
    </location>
</feature>
<dbReference type="SUPFAM" id="SSF52096">
    <property type="entry name" value="ClpP/crotonase"/>
    <property type="match status" value="1"/>
</dbReference>
<feature type="domain" description="CoA carboxyltransferase N-terminal" evidence="7">
    <location>
        <begin position="692"/>
        <end position="926"/>
    </location>
</feature>
<dbReference type="Proteomes" id="UP000298416">
    <property type="component" value="Unassembled WGS sequence"/>
</dbReference>
<feature type="region of interest" description="Disordered" evidence="6">
    <location>
        <begin position="1"/>
        <end position="50"/>
    </location>
</feature>
<keyword evidence="3" id="KW-0862">Zinc</keyword>
<dbReference type="PROSITE" id="PS50980">
    <property type="entry name" value="COA_CT_NTER"/>
    <property type="match status" value="1"/>
</dbReference>
<dbReference type="GO" id="GO:0006633">
    <property type="term" value="P:fatty acid biosynthetic process"/>
    <property type="evidence" value="ECO:0007669"/>
    <property type="project" value="InterPro"/>
</dbReference>
<dbReference type="Gene3D" id="3.90.226.10">
    <property type="entry name" value="2-enoyl-CoA Hydratase, Chain A, domain 1"/>
    <property type="match status" value="1"/>
</dbReference>
<dbReference type="InterPro" id="IPR000438">
    <property type="entry name" value="Acetyl_CoA_COase_Trfase_b_su"/>
</dbReference>
<evidence type="ECO:0000256" key="2">
    <source>
        <dbReference type="ARBA" id="ARBA00022741"/>
    </source>
</evidence>
<dbReference type="InterPro" id="IPR034733">
    <property type="entry name" value="AcCoA_carboxyl_beta"/>
</dbReference>
<protein>
    <recommendedName>
        <fullName evidence="7">CoA carboxyltransferase N-terminal domain-containing protein</fullName>
    </recommendedName>
</protein>
<keyword evidence="9" id="KW-1185">Reference proteome</keyword>
<evidence type="ECO:0000313" key="8">
    <source>
        <dbReference type="EMBL" id="KAG6423827.1"/>
    </source>
</evidence>
<dbReference type="AlphaFoldDB" id="A0A8X8ZZ55"/>
<accession>A0A8X8ZZ55</accession>
<keyword evidence="2" id="KW-0547">Nucleotide-binding</keyword>
<evidence type="ECO:0000256" key="6">
    <source>
        <dbReference type="SAM" id="MobiDB-lite"/>
    </source>
</evidence>
<evidence type="ECO:0000256" key="1">
    <source>
        <dbReference type="ARBA" id="ARBA00011842"/>
    </source>
</evidence>
<evidence type="ECO:0000256" key="4">
    <source>
        <dbReference type="ARBA" id="ARBA00022840"/>
    </source>
</evidence>
<name>A0A8X8ZZ55_SALSN</name>
<dbReference type="InterPro" id="IPR043424">
    <property type="entry name" value="BLT-like"/>
</dbReference>
<evidence type="ECO:0000259" key="7">
    <source>
        <dbReference type="PROSITE" id="PS50980"/>
    </source>
</evidence>
<feature type="region of interest" description="Disordered" evidence="6">
    <location>
        <begin position="500"/>
        <end position="527"/>
    </location>
</feature>
<feature type="coiled-coil region" evidence="5">
    <location>
        <begin position="295"/>
        <end position="360"/>
    </location>
</feature>
<keyword evidence="4" id="KW-0067">ATP-binding</keyword>